<feature type="transmembrane region" description="Helical" evidence="2">
    <location>
        <begin position="54"/>
        <end position="79"/>
    </location>
</feature>
<comment type="caution">
    <text evidence="4">The sequence shown here is derived from an EMBL/GenBank/DDBJ whole genome shotgun (WGS) entry which is preliminary data.</text>
</comment>
<feature type="region of interest" description="Disordered" evidence="1">
    <location>
        <begin position="1"/>
        <end position="33"/>
    </location>
</feature>
<reference evidence="5" key="1">
    <citation type="journal article" date="2019" name="Int. J. Syst. Evol. Microbiol.">
        <title>The Global Catalogue of Microorganisms (GCM) 10K type strain sequencing project: providing services to taxonomists for standard genome sequencing and annotation.</title>
        <authorList>
            <consortium name="The Broad Institute Genomics Platform"/>
            <consortium name="The Broad Institute Genome Sequencing Center for Infectious Disease"/>
            <person name="Wu L."/>
            <person name="Ma J."/>
        </authorList>
    </citation>
    <scope>NUCLEOTIDE SEQUENCE [LARGE SCALE GENOMIC DNA]</scope>
    <source>
        <strain evidence="5">CGMCC 4.7683</strain>
    </source>
</reference>
<keyword evidence="2" id="KW-1133">Transmembrane helix</keyword>
<dbReference type="RefSeq" id="WP_191256973.1">
    <property type="nucleotide sequence ID" value="NZ_BNAY01000006.1"/>
</dbReference>
<evidence type="ECO:0000256" key="1">
    <source>
        <dbReference type="SAM" id="MobiDB-lite"/>
    </source>
</evidence>
<evidence type="ECO:0000259" key="3">
    <source>
        <dbReference type="Pfam" id="PF13828"/>
    </source>
</evidence>
<name>A0ABQ3LT03_9PSEU</name>
<dbReference type="InterPro" id="IPR025241">
    <property type="entry name" value="DUF4190"/>
</dbReference>
<dbReference type="Pfam" id="PF13828">
    <property type="entry name" value="DUF4190"/>
    <property type="match status" value="1"/>
</dbReference>
<sequence>MTNPHDPYGQQHPYGQQQPSGQFEQPYGLQPYQPPQQYYVQQAYVRPPDQGMAVASLVCSLIGLIMCFPAILGIIFGHIALAKAKRGEAGGQGMAQAGMIIGYVITGLWLIPIILWFVFVVFAVGAAGIS</sequence>
<keyword evidence="5" id="KW-1185">Reference proteome</keyword>
<evidence type="ECO:0000256" key="2">
    <source>
        <dbReference type="SAM" id="Phobius"/>
    </source>
</evidence>
<dbReference type="EMBL" id="BNAY01000006">
    <property type="protein sequence ID" value="GHH25364.1"/>
    <property type="molecule type" value="Genomic_DNA"/>
</dbReference>
<evidence type="ECO:0000313" key="4">
    <source>
        <dbReference type="EMBL" id="GHH25364.1"/>
    </source>
</evidence>
<organism evidence="4 5">
    <name type="scientific">Amycolatopsis oliviviridis</name>
    <dbReference type="NCBI Taxonomy" id="1471590"/>
    <lineage>
        <taxon>Bacteria</taxon>
        <taxon>Bacillati</taxon>
        <taxon>Actinomycetota</taxon>
        <taxon>Actinomycetes</taxon>
        <taxon>Pseudonocardiales</taxon>
        <taxon>Pseudonocardiaceae</taxon>
        <taxon>Amycolatopsis</taxon>
    </lineage>
</organism>
<proteinExistence type="predicted"/>
<feature type="domain" description="DUF4190" evidence="3">
    <location>
        <begin position="52"/>
        <end position="111"/>
    </location>
</feature>
<accession>A0ABQ3LT03</accession>
<protein>
    <recommendedName>
        <fullName evidence="3">DUF4190 domain-containing protein</fullName>
    </recommendedName>
</protein>
<dbReference type="Proteomes" id="UP000635387">
    <property type="component" value="Unassembled WGS sequence"/>
</dbReference>
<gene>
    <name evidence="4" type="ORF">GCM10017790_50770</name>
</gene>
<feature type="transmembrane region" description="Helical" evidence="2">
    <location>
        <begin position="100"/>
        <end position="129"/>
    </location>
</feature>
<evidence type="ECO:0000313" key="5">
    <source>
        <dbReference type="Proteomes" id="UP000635387"/>
    </source>
</evidence>
<feature type="compositionally biased region" description="Low complexity" evidence="1">
    <location>
        <begin position="7"/>
        <end position="33"/>
    </location>
</feature>
<keyword evidence="2" id="KW-0812">Transmembrane</keyword>
<keyword evidence="2" id="KW-0472">Membrane</keyword>